<accession>A0A0A9F7K9</accession>
<dbReference type="EMBL" id="GBRH01190707">
    <property type="protein sequence ID" value="JAE07189.1"/>
    <property type="molecule type" value="Transcribed_RNA"/>
</dbReference>
<sequence length="51" mass="5402">MKGIMQATTDARLSFDRTEETAASPQAWQWKGAGVSRNMVCCSGTPLGSPA</sequence>
<protein>
    <submittedName>
        <fullName evidence="1">Uncharacterized protein</fullName>
    </submittedName>
</protein>
<reference evidence="1" key="1">
    <citation type="submission" date="2014-09" db="EMBL/GenBank/DDBJ databases">
        <authorList>
            <person name="Magalhaes I.L.F."/>
            <person name="Oliveira U."/>
            <person name="Santos F.R."/>
            <person name="Vidigal T.H.D.A."/>
            <person name="Brescovit A.D."/>
            <person name="Santos A.J."/>
        </authorList>
    </citation>
    <scope>NUCLEOTIDE SEQUENCE</scope>
    <source>
        <tissue evidence="1">Shoot tissue taken approximately 20 cm above the soil surface</tissue>
    </source>
</reference>
<organism evidence="1">
    <name type="scientific">Arundo donax</name>
    <name type="common">Giant reed</name>
    <name type="synonym">Donax arundinaceus</name>
    <dbReference type="NCBI Taxonomy" id="35708"/>
    <lineage>
        <taxon>Eukaryota</taxon>
        <taxon>Viridiplantae</taxon>
        <taxon>Streptophyta</taxon>
        <taxon>Embryophyta</taxon>
        <taxon>Tracheophyta</taxon>
        <taxon>Spermatophyta</taxon>
        <taxon>Magnoliopsida</taxon>
        <taxon>Liliopsida</taxon>
        <taxon>Poales</taxon>
        <taxon>Poaceae</taxon>
        <taxon>PACMAD clade</taxon>
        <taxon>Arundinoideae</taxon>
        <taxon>Arundineae</taxon>
        <taxon>Arundo</taxon>
    </lineage>
</organism>
<name>A0A0A9F7K9_ARUDO</name>
<evidence type="ECO:0000313" key="1">
    <source>
        <dbReference type="EMBL" id="JAE07189.1"/>
    </source>
</evidence>
<reference evidence="1" key="2">
    <citation type="journal article" date="2015" name="Data Brief">
        <title>Shoot transcriptome of the giant reed, Arundo donax.</title>
        <authorList>
            <person name="Barrero R.A."/>
            <person name="Guerrero F.D."/>
            <person name="Moolhuijzen P."/>
            <person name="Goolsby J.A."/>
            <person name="Tidwell J."/>
            <person name="Bellgard S.E."/>
            <person name="Bellgard M.I."/>
        </authorList>
    </citation>
    <scope>NUCLEOTIDE SEQUENCE</scope>
    <source>
        <tissue evidence="1">Shoot tissue taken approximately 20 cm above the soil surface</tissue>
    </source>
</reference>
<dbReference type="AlphaFoldDB" id="A0A0A9F7K9"/>
<proteinExistence type="predicted"/>